<gene>
    <name evidence="7" type="ORF">PV08_10520</name>
</gene>
<keyword evidence="4" id="KW-0539">Nucleus</keyword>
<comment type="subcellular location">
    <subcellularLocation>
        <location evidence="1">Nucleus</location>
    </subcellularLocation>
</comment>
<dbReference type="VEuPathDB" id="FungiDB:PV08_10520"/>
<dbReference type="SMART" id="SM00906">
    <property type="entry name" value="Fungal_trans"/>
    <property type="match status" value="1"/>
</dbReference>
<dbReference type="AlphaFoldDB" id="A0A0D2AXN6"/>
<feature type="domain" description="Xylanolytic transcriptional activator regulatory" evidence="6">
    <location>
        <begin position="236"/>
        <end position="305"/>
    </location>
</feature>
<evidence type="ECO:0000259" key="6">
    <source>
        <dbReference type="SMART" id="SM00906"/>
    </source>
</evidence>
<dbReference type="InterPro" id="IPR007219">
    <property type="entry name" value="XnlR_reg_dom"/>
</dbReference>
<dbReference type="Proteomes" id="UP000053328">
    <property type="component" value="Unassembled WGS sequence"/>
</dbReference>
<feature type="region of interest" description="Disordered" evidence="5">
    <location>
        <begin position="23"/>
        <end position="43"/>
    </location>
</feature>
<proteinExistence type="predicted"/>
<dbReference type="Pfam" id="PF04082">
    <property type="entry name" value="Fungal_trans"/>
    <property type="match status" value="1"/>
</dbReference>
<dbReference type="GeneID" id="27337603"/>
<accession>A0A0D2AXN6</accession>
<dbReference type="OrthoDB" id="298012at2759"/>
<evidence type="ECO:0000313" key="8">
    <source>
        <dbReference type="Proteomes" id="UP000053328"/>
    </source>
</evidence>
<dbReference type="HOGENOM" id="CLU_487475_0_0_1"/>
<dbReference type="RefSeq" id="XP_016231436.1">
    <property type="nucleotide sequence ID" value="XM_016384834.1"/>
</dbReference>
<dbReference type="CDD" id="cd12148">
    <property type="entry name" value="fungal_TF_MHR"/>
    <property type="match status" value="1"/>
</dbReference>
<dbReference type="GO" id="GO:0003677">
    <property type="term" value="F:DNA binding"/>
    <property type="evidence" value="ECO:0007669"/>
    <property type="project" value="UniProtKB-KW"/>
</dbReference>
<dbReference type="PANTHER" id="PTHR46910">
    <property type="entry name" value="TRANSCRIPTION FACTOR PDR1"/>
    <property type="match status" value="1"/>
</dbReference>
<evidence type="ECO:0000313" key="7">
    <source>
        <dbReference type="EMBL" id="KIW11220.1"/>
    </source>
</evidence>
<dbReference type="InterPro" id="IPR050987">
    <property type="entry name" value="AtrR-like"/>
</dbReference>
<dbReference type="GO" id="GO:0005634">
    <property type="term" value="C:nucleus"/>
    <property type="evidence" value="ECO:0007669"/>
    <property type="project" value="UniProtKB-SubCell"/>
</dbReference>
<evidence type="ECO:0000256" key="2">
    <source>
        <dbReference type="ARBA" id="ARBA00022723"/>
    </source>
</evidence>
<dbReference type="PANTHER" id="PTHR46910:SF3">
    <property type="entry name" value="HALOTOLERANCE PROTEIN 9-RELATED"/>
    <property type="match status" value="1"/>
</dbReference>
<dbReference type="GO" id="GO:0003700">
    <property type="term" value="F:DNA-binding transcription factor activity"/>
    <property type="evidence" value="ECO:0007669"/>
    <property type="project" value="InterPro"/>
</dbReference>
<reference evidence="7 8" key="1">
    <citation type="submission" date="2015-01" db="EMBL/GenBank/DDBJ databases">
        <title>The Genome Sequence of Exophiala spinifera CBS89968.</title>
        <authorList>
            <consortium name="The Broad Institute Genomics Platform"/>
            <person name="Cuomo C."/>
            <person name="de Hoog S."/>
            <person name="Gorbushina A."/>
            <person name="Stielow B."/>
            <person name="Teixiera M."/>
            <person name="Abouelleil A."/>
            <person name="Chapman S.B."/>
            <person name="Priest M."/>
            <person name="Young S.K."/>
            <person name="Wortman J."/>
            <person name="Nusbaum C."/>
            <person name="Birren B."/>
        </authorList>
    </citation>
    <scope>NUCLEOTIDE SEQUENCE [LARGE SCALE GENOMIC DNA]</scope>
    <source>
        <strain evidence="7 8">CBS 89968</strain>
    </source>
</reference>
<organism evidence="7 8">
    <name type="scientific">Exophiala spinifera</name>
    <dbReference type="NCBI Taxonomy" id="91928"/>
    <lineage>
        <taxon>Eukaryota</taxon>
        <taxon>Fungi</taxon>
        <taxon>Dikarya</taxon>
        <taxon>Ascomycota</taxon>
        <taxon>Pezizomycotina</taxon>
        <taxon>Eurotiomycetes</taxon>
        <taxon>Chaetothyriomycetidae</taxon>
        <taxon>Chaetothyriales</taxon>
        <taxon>Herpotrichiellaceae</taxon>
        <taxon>Exophiala</taxon>
    </lineage>
</organism>
<keyword evidence="2" id="KW-0479">Metal-binding</keyword>
<evidence type="ECO:0000256" key="4">
    <source>
        <dbReference type="ARBA" id="ARBA00023242"/>
    </source>
</evidence>
<keyword evidence="3" id="KW-0238">DNA-binding</keyword>
<dbReference type="EMBL" id="KN847499">
    <property type="protein sequence ID" value="KIW11220.1"/>
    <property type="molecule type" value="Genomic_DNA"/>
</dbReference>
<sequence length="559" mass="61378">MQQADRQLENSPSSPVLEHNVFHARPRTGSYNSPLQVDRLDRSGSTNEADYLSVAAMGEPQKRDAFSHDPSFMTMVQEVTRLSTLSHLPSRSQQDQALPVELVISLDSIRDSLQQTCGQGLKQYAEIYGRYLGMLLPLIPADNWHSVLALASWIDRGAAHLPMDQPACEVMLCFSACLGLINSPEYDTARDTAQMMAAYCARQLPIALHRASDLAAVSSLSLASLLCLYLFDEASAWSYAGLALTKAISAGFHRANDQSEVADTTSTAFWSLYTLDRAFAVVLDRPLSVEDGDMTIQLPLAAPLTHSGQVGVDIRALSSWTVHYSHMFSSWKRNTAAGDDLVTRLATLTCWYDSCREIELVGGSISSEENASYILTQAIESQLTCRALVHLFYESVLGHAQSTSLLHCTEKLEAEVPQFFAAYKAALVAHVLAPTILDLWTIFSTTVTFVATRQPKLLGQLPDAARPAFAISVATMKVVLACEDLIRVISVRNRAVYGLQEVLWSFLDALEKSSQRPAGRAPSTDRPNHSESFNSAVSRCQLPIPRPLKHLMDLALTAD</sequence>
<evidence type="ECO:0000256" key="1">
    <source>
        <dbReference type="ARBA" id="ARBA00004123"/>
    </source>
</evidence>
<protein>
    <recommendedName>
        <fullName evidence="6">Xylanolytic transcriptional activator regulatory domain-containing protein</fullName>
    </recommendedName>
</protein>
<name>A0A0D2AXN6_9EURO</name>
<evidence type="ECO:0000256" key="3">
    <source>
        <dbReference type="ARBA" id="ARBA00023125"/>
    </source>
</evidence>
<dbReference type="GO" id="GO:0006351">
    <property type="term" value="P:DNA-templated transcription"/>
    <property type="evidence" value="ECO:0007669"/>
    <property type="project" value="InterPro"/>
</dbReference>
<dbReference type="GO" id="GO:0008270">
    <property type="term" value="F:zinc ion binding"/>
    <property type="evidence" value="ECO:0007669"/>
    <property type="project" value="InterPro"/>
</dbReference>
<evidence type="ECO:0000256" key="5">
    <source>
        <dbReference type="SAM" id="MobiDB-lite"/>
    </source>
</evidence>
<keyword evidence="8" id="KW-1185">Reference proteome</keyword>